<evidence type="ECO:0000256" key="11">
    <source>
        <dbReference type="SAM" id="Phobius"/>
    </source>
</evidence>
<comment type="subunit">
    <text evidence="9">The Tat system comprises two distinct complexes: a TatABC complex, containing multiple copies of TatA, TatB and TatC subunits, and a separate TatA complex, containing only TatA subunits. Substrates initially bind to the TatABC complex, which probably triggers association of the separate TatA complex to form the active translocon.</text>
</comment>
<evidence type="ECO:0000256" key="8">
    <source>
        <dbReference type="ARBA" id="ARBA00023136"/>
    </source>
</evidence>
<dbReference type="GO" id="GO:0043953">
    <property type="term" value="P:protein transport by the Tat complex"/>
    <property type="evidence" value="ECO:0007669"/>
    <property type="project" value="UniProtKB-UniRule"/>
</dbReference>
<dbReference type="GO" id="GO:0008320">
    <property type="term" value="F:protein transmembrane transporter activity"/>
    <property type="evidence" value="ECO:0007669"/>
    <property type="project" value="UniProtKB-UniRule"/>
</dbReference>
<keyword evidence="5 9" id="KW-0653">Protein transport</keyword>
<dbReference type="PRINTS" id="PR01506">
    <property type="entry name" value="TATBPROTEIN"/>
</dbReference>
<evidence type="ECO:0000256" key="6">
    <source>
        <dbReference type="ARBA" id="ARBA00022989"/>
    </source>
</evidence>
<keyword evidence="13" id="KW-1185">Reference proteome</keyword>
<dbReference type="HAMAP" id="MF_00237">
    <property type="entry name" value="TatB"/>
    <property type="match status" value="1"/>
</dbReference>
<comment type="function">
    <text evidence="9">Part of the twin-arginine translocation (Tat) system that transports large folded proteins containing a characteristic twin-arginine motif in their signal peptide across membranes. Together with TatC, TatB is part of a receptor directly interacting with Tat signal peptides. TatB may form an oligomeric binding site that transiently accommodates folded Tat precursor proteins before their translocation.</text>
</comment>
<dbReference type="EMBL" id="BAEE01000019">
    <property type="protein sequence ID" value="GAB08724.1"/>
    <property type="molecule type" value="Genomic_DNA"/>
</dbReference>
<dbReference type="Pfam" id="PF02416">
    <property type="entry name" value="TatA_B_E"/>
    <property type="match status" value="1"/>
</dbReference>
<accession>G7GYP9</accession>
<dbReference type="RefSeq" id="WP_007320801.1">
    <property type="nucleotide sequence ID" value="NZ_BAEE01000019.1"/>
</dbReference>
<protein>
    <recommendedName>
        <fullName evidence="9">Sec-independent protein translocase protein TatB</fullName>
    </recommendedName>
</protein>
<keyword evidence="7 9" id="KW-0811">Translocation</keyword>
<gene>
    <name evidence="9 12" type="primary">tatB</name>
    <name evidence="12" type="ORF">GOARA_019_00060</name>
</gene>
<dbReference type="NCBIfam" id="TIGR01410">
    <property type="entry name" value="tatB"/>
    <property type="match status" value="1"/>
</dbReference>
<feature type="transmembrane region" description="Helical" evidence="11">
    <location>
        <begin position="6"/>
        <end position="23"/>
    </location>
</feature>
<name>G7GYP9_9ACTN</name>
<evidence type="ECO:0000256" key="2">
    <source>
        <dbReference type="ARBA" id="ARBA00022448"/>
    </source>
</evidence>
<evidence type="ECO:0000256" key="10">
    <source>
        <dbReference type="SAM" id="MobiDB-lite"/>
    </source>
</evidence>
<evidence type="ECO:0000256" key="4">
    <source>
        <dbReference type="ARBA" id="ARBA00022692"/>
    </source>
</evidence>
<dbReference type="GO" id="GO:0033281">
    <property type="term" value="C:TAT protein transport complex"/>
    <property type="evidence" value="ECO:0007669"/>
    <property type="project" value="UniProtKB-UniRule"/>
</dbReference>
<keyword evidence="8 9" id="KW-0472">Membrane</keyword>
<dbReference type="AlphaFoldDB" id="G7GYP9"/>
<keyword evidence="6 9" id="KW-1133">Transmembrane helix</keyword>
<proteinExistence type="inferred from homology"/>
<feature type="region of interest" description="Disordered" evidence="10">
    <location>
        <begin position="86"/>
        <end position="142"/>
    </location>
</feature>
<evidence type="ECO:0000256" key="1">
    <source>
        <dbReference type="ARBA" id="ARBA00004167"/>
    </source>
</evidence>
<evidence type="ECO:0000313" key="12">
    <source>
        <dbReference type="EMBL" id="GAB08724.1"/>
    </source>
</evidence>
<dbReference type="InterPro" id="IPR018448">
    <property type="entry name" value="TatB"/>
</dbReference>
<dbReference type="InterPro" id="IPR003369">
    <property type="entry name" value="TatA/B/E"/>
</dbReference>
<dbReference type="STRING" id="1073574.GOARA_019_00060"/>
<evidence type="ECO:0000256" key="9">
    <source>
        <dbReference type="HAMAP-Rule" id="MF_00237"/>
    </source>
</evidence>
<evidence type="ECO:0000256" key="3">
    <source>
        <dbReference type="ARBA" id="ARBA00022475"/>
    </source>
</evidence>
<keyword evidence="3 9" id="KW-1003">Cell membrane</keyword>
<dbReference type="OrthoDB" id="3267321at2"/>
<keyword evidence="4 9" id="KW-0812">Transmembrane</keyword>
<comment type="caution">
    <text evidence="12">The sequence shown here is derived from an EMBL/GenBank/DDBJ whole genome shotgun (WGS) entry which is preliminary data.</text>
</comment>
<dbReference type="Gene3D" id="1.20.5.3310">
    <property type="match status" value="1"/>
</dbReference>
<dbReference type="Proteomes" id="UP000035088">
    <property type="component" value="Unassembled WGS sequence"/>
</dbReference>
<reference evidence="12 13" key="1">
    <citation type="submission" date="2011-11" db="EMBL/GenBank/DDBJ databases">
        <title>Whole genome shotgun sequence of Gordonia araii NBRC 100433.</title>
        <authorList>
            <person name="Yoshida Y."/>
            <person name="Hosoyama A."/>
            <person name="Tsuchikane K."/>
            <person name="Katsumata H."/>
            <person name="Yamazaki S."/>
            <person name="Fujita N."/>
        </authorList>
    </citation>
    <scope>NUCLEOTIDE SEQUENCE [LARGE SCALE GENOMIC DNA]</scope>
    <source>
        <strain evidence="12 13">NBRC 100433</strain>
    </source>
</reference>
<keyword evidence="2 9" id="KW-0813">Transport</keyword>
<evidence type="ECO:0000256" key="7">
    <source>
        <dbReference type="ARBA" id="ARBA00023010"/>
    </source>
</evidence>
<sequence length="142" mass="15601">MFANLGWGEVVVLIAAGLIILGPERLPGAIASMMSWIRKARDYATGATADLRKEMGSDFDDLREPLNQLNELRSMNPRNLVAKHLLGGDDSLLDPKTYTELPEPKTTEPSPTPQPPAPERRELPAMAPKSGQRHSVTDWDAT</sequence>
<comment type="subcellular location">
    <subcellularLocation>
        <location evidence="9">Cell membrane</location>
        <topology evidence="9">Single-pass membrane protein</topology>
    </subcellularLocation>
    <subcellularLocation>
        <location evidence="1">Membrane</location>
        <topology evidence="1">Single-pass membrane protein</topology>
    </subcellularLocation>
</comment>
<comment type="similarity">
    <text evidence="9">Belongs to the TatB family.</text>
</comment>
<organism evidence="12 13">
    <name type="scientific">Gordonia araii NBRC 100433</name>
    <dbReference type="NCBI Taxonomy" id="1073574"/>
    <lineage>
        <taxon>Bacteria</taxon>
        <taxon>Bacillati</taxon>
        <taxon>Actinomycetota</taxon>
        <taxon>Actinomycetes</taxon>
        <taxon>Mycobacteriales</taxon>
        <taxon>Gordoniaceae</taxon>
        <taxon>Gordonia</taxon>
    </lineage>
</organism>
<evidence type="ECO:0000256" key="5">
    <source>
        <dbReference type="ARBA" id="ARBA00022927"/>
    </source>
</evidence>
<evidence type="ECO:0000313" key="13">
    <source>
        <dbReference type="Proteomes" id="UP000035088"/>
    </source>
</evidence>